<protein>
    <submittedName>
        <fullName evidence="1">Uncharacterized protein</fullName>
    </submittedName>
</protein>
<dbReference type="VEuPathDB" id="AmoebaDB:EDI_165280"/>
<evidence type="ECO:0000313" key="2">
    <source>
        <dbReference type="Proteomes" id="UP000008076"/>
    </source>
</evidence>
<accession>B0EJH4</accession>
<dbReference type="GO" id="GO:0004402">
    <property type="term" value="F:histone acetyltransferase activity"/>
    <property type="evidence" value="ECO:0007669"/>
    <property type="project" value="InterPro"/>
</dbReference>
<evidence type="ECO:0000313" key="1">
    <source>
        <dbReference type="EMBL" id="EDR25296.1"/>
    </source>
</evidence>
<dbReference type="GO" id="GO:0000127">
    <property type="term" value="C:transcription factor TFIIIC complex"/>
    <property type="evidence" value="ECO:0007669"/>
    <property type="project" value="InterPro"/>
</dbReference>
<sequence length="556" mass="64351">MKNLFRTTSFTPMIKVSNNGLVAVGGNNICYVTNPTNNFITNFDMPLDQDNVDVGNFEPSNLIFLVPSNEAKNSIHTVTSMCWSKTKSGEQERLLVSWNCHSLVVYTEKTEQTTPSSLWCISNNISHTINLYFKELWEKSVEHKINNEEYIKRKYSLFIVDAQFTDSNDIAVLTGNTFMILSEPYDSIISINLKMYSKHFVSFQKNKVTYFIFGRIDGCLDLLEFKNKSFTFIKTEIMEKDYCVPLSIINYQDKIFVLKSTQIKIVDLKTFQCISSLEIGLCTTCCFNTDTSLLFQDYQFNIKKLNLNNNEINTIANNIVSFDLSSEGNIYSLVPLQNSLSRSVFPNHLLVIYKREKGMEEEIKENEISKIHEELSSLWKEYDLNLTNLITEDSVIRNESIKEINQLQIDITANILLKWISYLRSEGILLSNLPTFTHELLQRYFCFIGNYELPNWTNEYKEAFEYRCPLCKQSCIIEKNQIVCPLSHRFKLCVITKQPVVKVYKSWKCMRCNSCSIFPLLSSQEQELLKPLLNTIHCTSSTCFYCGSGLKNLLYI</sequence>
<dbReference type="RefSeq" id="XP_001738355.1">
    <property type="nucleotide sequence ID" value="XM_001738303.1"/>
</dbReference>
<name>B0EJH4_ENTDS</name>
<dbReference type="OrthoDB" id="26618at2759"/>
<dbReference type="InterPro" id="IPR044230">
    <property type="entry name" value="GTF3C4"/>
</dbReference>
<gene>
    <name evidence="1" type="ORF">EDI_165280</name>
</gene>
<dbReference type="eggNOG" id="ENOG502RF95">
    <property type="taxonomic scope" value="Eukaryota"/>
</dbReference>
<dbReference type="GO" id="GO:0006384">
    <property type="term" value="P:transcription initiation at RNA polymerase III promoter"/>
    <property type="evidence" value="ECO:0007669"/>
    <property type="project" value="InterPro"/>
</dbReference>
<reference evidence="2" key="1">
    <citation type="submission" date="2007-12" db="EMBL/GenBank/DDBJ databases">
        <title>Annotation of Entamoeba dispar SAW760.</title>
        <authorList>
            <person name="Lorenzi H."/>
            <person name="Inman J."/>
            <person name="Schobel S."/>
            <person name="Amedeo P."/>
            <person name="Caler E."/>
        </authorList>
    </citation>
    <scope>NUCLEOTIDE SEQUENCE [LARGE SCALE GENOMIC DNA]</scope>
    <source>
        <strain evidence="2">ATCC PRA-260 / SAW760</strain>
    </source>
</reference>
<dbReference type="OMA" id="NWTNEYK"/>
<dbReference type="AlphaFoldDB" id="B0EJH4"/>
<dbReference type="PANTHER" id="PTHR15496:SF2">
    <property type="entry name" value="GENERAL TRANSCRIPTION FACTOR 3C POLYPEPTIDE 4"/>
    <property type="match status" value="1"/>
</dbReference>
<dbReference type="KEGG" id="edi:EDI_165280"/>
<dbReference type="Proteomes" id="UP000008076">
    <property type="component" value="Unassembled WGS sequence"/>
</dbReference>
<dbReference type="GeneID" id="5883431"/>
<dbReference type="PANTHER" id="PTHR15496">
    <property type="entry name" value="GENERAL TRANSCRIPTION FACTOR 3C POLYPEPTIDE 4 FAMILY"/>
    <property type="match status" value="1"/>
</dbReference>
<dbReference type="EMBL" id="DS549565">
    <property type="protein sequence ID" value="EDR25296.1"/>
    <property type="molecule type" value="Genomic_DNA"/>
</dbReference>
<keyword evidence="2" id="KW-1185">Reference proteome</keyword>
<proteinExistence type="predicted"/>
<organism evidence="2">
    <name type="scientific">Entamoeba dispar (strain ATCC PRA-260 / SAW760)</name>
    <dbReference type="NCBI Taxonomy" id="370354"/>
    <lineage>
        <taxon>Eukaryota</taxon>
        <taxon>Amoebozoa</taxon>
        <taxon>Evosea</taxon>
        <taxon>Archamoebae</taxon>
        <taxon>Mastigamoebida</taxon>
        <taxon>Entamoebidae</taxon>
        <taxon>Entamoeba</taxon>
    </lineage>
</organism>